<dbReference type="Pfam" id="PF12704">
    <property type="entry name" value="MacB_PCD"/>
    <property type="match status" value="1"/>
</dbReference>
<evidence type="ECO:0000256" key="5">
    <source>
        <dbReference type="ARBA" id="ARBA00023136"/>
    </source>
</evidence>
<evidence type="ECO:0000256" key="4">
    <source>
        <dbReference type="ARBA" id="ARBA00022989"/>
    </source>
</evidence>
<comment type="similarity">
    <text evidence="6">Belongs to the ABC-4 integral membrane protein family.</text>
</comment>
<organism evidence="10 11">
    <name type="scientific">Agromyces cerinus subsp. cerinus</name>
    <dbReference type="NCBI Taxonomy" id="232089"/>
    <lineage>
        <taxon>Bacteria</taxon>
        <taxon>Bacillati</taxon>
        <taxon>Actinomycetota</taxon>
        <taxon>Actinomycetes</taxon>
        <taxon>Micrococcales</taxon>
        <taxon>Microbacteriaceae</taxon>
        <taxon>Agromyces</taxon>
    </lineage>
</organism>
<dbReference type="AlphaFoldDB" id="A0A1N6H7J1"/>
<name>A0A1N6H7J1_9MICO</name>
<evidence type="ECO:0000256" key="7">
    <source>
        <dbReference type="SAM" id="Phobius"/>
    </source>
</evidence>
<dbReference type="GO" id="GO:0005886">
    <property type="term" value="C:plasma membrane"/>
    <property type="evidence" value="ECO:0007669"/>
    <property type="project" value="UniProtKB-SubCell"/>
</dbReference>
<dbReference type="STRING" id="232089.SAMN05443544_2954"/>
<evidence type="ECO:0000256" key="2">
    <source>
        <dbReference type="ARBA" id="ARBA00022475"/>
    </source>
</evidence>
<feature type="transmembrane region" description="Helical" evidence="7">
    <location>
        <begin position="379"/>
        <end position="403"/>
    </location>
</feature>
<reference evidence="11" key="1">
    <citation type="submission" date="2016-11" db="EMBL/GenBank/DDBJ databases">
        <authorList>
            <person name="Varghese N."/>
            <person name="Submissions S."/>
        </authorList>
    </citation>
    <scope>NUCLEOTIDE SEQUENCE [LARGE SCALE GENOMIC DNA]</scope>
    <source>
        <strain evidence="11">DSM 8595</strain>
    </source>
</reference>
<protein>
    <submittedName>
        <fullName evidence="10">Putative ABC transport system permease protein</fullName>
    </submittedName>
</protein>
<evidence type="ECO:0000256" key="1">
    <source>
        <dbReference type="ARBA" id="ARBA00004651"/>
    </source>
</evidence>
<dbReference type="PANTHER" id="PTHR30572">
    <property type="entry name" value="MEMBRANE COMPONENT OF TRANSPORTER-RELATED"/>
    <property type="match status" value="1"/>
</dbReference>
<keyword evidence="5 7" id="KW-0472">Membrane</keyword>
<feature type="transmembrane region" description="Helical" evidence="7">
    <location>
        <begin position="30"/>
        <end position="54"/>
    </location>
</feature>
<evidence type="ECO:0000313" key="10">
    <source>
        <dbReference type="EMBL" id="SIO15726.1"/>
    </source>
</evidence>
<keyword evidence="11" id="KW-1185">Reference proteome</keyword>
<dbReference type="OrthoDB" id="3510103at2"/>
<feature type="transmembrane region" description="Helical" evidence="7">
    <location>
        <begin position="328"/>
        <end position="355"/>
    </location>
</feature>
<dbReference type="Pfam" id="PF02687">
    <property type="entry name" value="FtsX"/>
    <property type="match status" value="1"/>
</dbReference>
<dbReference type="InterPro" id="IPR025857">
    <property type="entry name" value="MacB_PCD"/>
</dbReference>
<gene>
    <name evidence="10" type="ORF">SAMN05443544_2954</name>
</gene>
<comment type="subcellular location">
    <subcellularLocation>
        <location evidence="1">Cell membrane</location>
        <topology evidence="1">Multi-pass membrane protein</topology>
    </subcellularLocation>
</comment>
<dbReference type="InterPro" id="IPR003838">
    <property type="entry name" value="ABC3_permease_C"/>
</dbReference>
<evidence type="ECO:0000259" key="8">
    <source>
        <dbReference type="Pfam" id="PF02687"/>
    </source>
</evidence>
<evidence type="ECO:0000259" key="9">
    <source>
        <dbReference type="Pfam" id="PF12704"/>
    </source>
</evidence>
<accession>A0A1N6H7J1</accession>
<evidence type="ECO:0000256" key="6">
    <source>
        <dbReference type="ARBA" id="ARBA00038076"/>
    </source>
</evidence>
<dbReference type="EMBL" id="FSRJ01000004">
    <property type="protein sequence ID" value="SIO15726.1"/>
    <property type="molecule type" value="Genomic_DNA"/>
</dbReference>
<keyword evidence="4 7" id="KW-1133">Transmembrane helix</keyword>
<feature type="transmembrane region" description="Helical" evidence="7">
    <location>
        <begin position="283"/>
        <end position="308"/>
    </location>
</feature>
<keyword evidence="2" id="KW-1003">Cell membrane</keyword>
<dbReference type="PANTHER" id="PTHR30572:SF4">
    <property type="entry name" value="ABC TRANSPORTER PERMEASE YTRF"/>
    <property type="match status" value="1"/>
</dbReference>
<dbReference type="RefSeq" id="WP_074261119.1">
    <property type="nucleotide sequence ID" value="NZ_FSRJ01000004.1"/>
</dbReference>
<dbReference type="InterPro" id="IPR050250">
    <property type="entry name" value="Macrolide_Exporter_MacB"/>
</dbReference>
<dbReference type="GO" id="GO:0022857">
    <property type="term" value="F:transmembrane transporter activity"/>
    <property type="evidence" value="ECO:0007669"/>
    <property type="project" value="TreeGrafter"/>
</dbReference>
<keyword evidence="3 7" id="KW-0812">Transmembrane</keyword>
<evidence type="ECO:0000313" key="11">
    <source>
        <dbReference type="Proteomes" id="UP000184699"/>
    </source>
</evidence>
<evidence type="ECO:0000256" key="3">
    <source>
        <dbReference type="ARBA" id="ARBA00022692"/>
    </source>
</evidence>
<feature type="domain" description="ABC3 transporter permease C-terminal" evidence="8">
    <location>
        <begin position="288"/>
        <end position="404"/>
    </location>
</feature>
<feature type="domain" description="MacB-like periplasmic core" evidence="9">
    <location>
        <begin position="31"/>
        <end position="209"/>
    </location>
</feature>
<proteinExistence type="inferred from homology"/>
<dbReference type="Proteomes" id="UP000184699">
    <property type="component" value="Unassembled WGS sequence"/>
</dbReference>
<sequence>MMGWLARAATGIVSTIVEALEELRIHRGRVLLSLIGVAVAVCALTTVVGAGAIAEQAGRETSERFGGRPATVSMSVSTGSGMPDNETVAAAWQTTLDRHGIEYASRSGYGTLTVQFADGAVPVPVQVVDPDYGLMHRVRLAEGTWFTERDADRLAPAVIVNEAFWDRLGRPALSTHPTVEIVGSQPITGVITGVTPAQSEWDSEPTAFMLTDSFLPLQPVTPDPMMGAYMPSYEMWIPDGSADELLMSVDQAFEAELGEGATVDGWRSDYAAQEGDPFLPLKLMVIGVAVVILLLGALGLLTIALVTVRGRIREIGIRRSFGATAGRVFFSVLMETVVGTFVAGVVGVGVAIALVRSPLMGMALGGAEVQDMPGFPVEAALIGIGAAVAVGALAGLLPALGAVRVKVIDAIRF</sequence>